<dbReference type="Gene3D" id="4.10.60.10">
    <property type="entry name" value="Zinc finger, CCHC-type"/>
    <property type="match status" value="1"/>
</dbReference>
<feature type="region of interest" description="Disordered" evidence="1">
    <location>
        <begin position="119"/>
        <end position="160"/>
    </location>
</feature>
<feature type="region of interest" description="Disordered" evidence="1">
    <location>
        <begin position="19"/>
        <end position="47"/>
    </location>
</feature>
<evidence type="ECO:0000313" key="2">
    <source>
        <dbReference type="EMBL" id="GFY95583.1"/>
    </source>
</evidence>
<dbReference type="InterPro" id="IPR036875">
    <property type="entry name" value="Znf_CCHC_sf"/>
</dbReference>
<gene>
    <name evidence="2" type="ORF">Acr_10g0009680</name>
</gene>
<feature type="compositionally biased region" description="Basic and acidic residues" evidence="1">
    <location>
        <begin position="89"/>
        <end position="104"/>
    </location>
</feature>
<organism evidence="2 3">
    <name type="scientific">Actinidia rufa</name>
    <dbReference type="NCBI Taxonomy" id="165716"/>
    <lineage>
        <taxon>Eukaryota</taxon>
        <taxon>Viridiplantae</taxon>
        <taxon>Streptophyta</taxon>
        <taxon>Embryophyta</taxon>
        <taxon>Tracheophyta</taxon>
        <taxon>Spermatophyta</taxon>
        <taxon>Magnoliopsida</taxon>
        <taxon>eudicotyledons</taxon>
        <taxon>Gunneridae</taxon>
        <taxon>Pentapetalae</taxon>
        <taxon>asterids</taxon>
        <taxon>Ericales</taxon>
        <taxon>Actinidiaceae</taxon>
        <taxon>Actinidia</taxon>
    </lineage>
</organism>
<sequence>MALVVKKYQMFYKKQKPKTNVFENKKGNDENKFESKRSGEKKNGKNHVQGVQYYKCEGYGHIAQECPHKNNNKKKVFLVTTLDDVSQSDDSHAEEGESDGDKENFISFVATIHSHCSMSKYDSENSQKSSSFMDSGSEDSESGDEGAKYGSLKDAYDKLY</sequence>
<dbReference type="EMBL" id="BJWL01000010">
    <property type="protein sequence ID" value="GFY95583.1"/>
    <property type="molecule type" value="Genomic_DNA"/>
</dbReference>
<feature type="region of interest" description="Disordered" evidence="1">
    <location>
        <begin position="85"/>
        <end position="104"/>
    </location>
</feature>
<evidence type="ECO:0008006" key="4">
    <source>
        <dbReference type="Google" id="ProtNLM"/>
    </source>
</evidence>
<accession>A0A7J0FAE5</accession>
<dbReference type="AlphaFoldDB" id="A0A7J0FAE5"/>
<comment type="caution">
    <text evidence="2">The sequence shown here is derived from an EMBL/GenBank/DDBJ whole genome shotgun (WGS) entry which is preliminary data.</text>
</comment>
<evidence type="ECO:0000313" key="3">
    <source>
        <dbReference type="Proteomes" id="UP000585474"/>
    </source>
</evidence>
<dbReference type="Proteomes" id="UP000585474">
    <property type="component" value="Unassembled WGS sequence"/>
</dbReference>
<dbReference type="SUPFAM" id="SSF57756">
    <property type="entry name" value="Retrovirus zinc finger-like domains"/>
    <property type="match status" value="1"/>
</dbReference>
<protein>
    <recommendedName>
        <fullName evidence="4">CCHC-type domain-containing protein</fullName>
    </recommendedName>
</protein>
<dbReference type="GO" id="GO:0008270">
    <property type="term" value="F:zinc ion binding"/>
    <property type="evidence" value="ECO:0007669"/>
    <property type="project" value="InterPro"/>
</dbReference>
<dbReference type="OrthoDB" id="1810101at2759"/>
<proteinExistence type="predicted"/>
<dbReference type="GO" id="GO:0003676">
    <property type="term" value="F:nucleic acid binding"/>
    <property type="evidence" value="ECO:0007669"/>
    <property type="project" value="InterPro"/>
</dbReference>
<reference evidence="2 3" key="1">
    <citation type="submission" date="2019-07" db="EMBL/GenBank/DDBJ databases">
        <title>De Novo Assembly of kiwifruit Actinidia rufa.</title>
        <authorList>
            <person name="Sugita-Konishi S."/>
            <person name="Sato K."/>
            <person name="Mori E."/>
            <person name="Abe Y."/>
            <person name="Kisaki G."/>
            <person name="Hamano K."/>
            <person name="Suezawa K."/>
            <person name="Otani M."/>
            <person name="Fukuda T."/>
            <person name="Manabe T."/>
            <person name="Gomi K."/>
            <person name="Tabuchi M."/>
            <person name="Akimitsu K."/>
            <person name="Kataoka I."/>
        </authorList>
    </citation>
    <scope>NUCLEOTIDE SEQUENCE [LARGE SCALE GENOMIC DNA]</scope>
    <source>
        <strain evidence="3">cv. Fuchu</strain>
    </source>
</reference>
<evidence type="ECO:0000256" key="1">
    <source>
        <dbReference type="SAM" id="MobiDB-lite"/>
    </source>
</evidence>
<feature type="compositionally biased region" description="Basic and acidic residues" evidence="1">
    <location>
        <begin position="23"/>
        <end position="43"/>
    </location>
</feature>
<keyword evidence="3" id="KW-1185">Reference proteome</keyword>
<name>A0A7J0FAE5_9ERIC</name>